<accession>A0ABW5DWY1</accession>
<dbReference type="EMBL" id="JBHUIP010000016">
    <property type="protein sequence ID" value="MFD2265263.1"/>
    <property type="molecule type" value="Genomic_DNA"/>
</dbReference>
<evidence type="ECO:0000313" key="1">
    <source>
        <dbReference type="EMBL" id="MFD2265263.1"/>
    </source>
</evidence>
<evidence type="ECO:0000313" key="2">
    <source>
        <dbReference type="Proteomes" id="UP001597295"/>
    </source>
</evidence>
<dbReference type="Proteomes" id="UP001597295">
    <property type="component" value="Unassembled WGS sequence"/>
</dbReference>
<dbReference type="RefSeq" id="WP_379878434.1">
    <property type="nucleotide sequence ID" value="NZ_JBHUIP010000016.1"/>
</dbReference>
<gene>
    <name evidence="1" type="ORF">ACFSM5_20335</name>
</gene>
<reference evidence="2" key="1">
    <citation type="journal article" date="2019" name="Int. J. Syst. Evol. Microbiol.">
        <title>The Global Catalogue of Microorganisms (GCM) 10K type strain sequencing project: providing services to taxonomists for standard genome sequencing and annotation.</title>
        <authorList>
            <consortium name="The Broad Institute Genomics Platform"/>
            <consortium name="The Broad Institute Genome Sequencing Center for Infectious Disease"/>
            <person name="Wu L."/>
            <person name="Ma J."/>
        </authorList>
    </citation>
    <scope>NUCLEOTIDE SEQUENCE [LARGE SCALE GENOMIC DNA]</scope>
    <source>
        <strain evidence="2">CGMCC 1.19062</strain>
    </source>
</reference>
<comment type="caution">
    <text evidence="1">The sequence shown here is derived from an EMBL/GenBank/DDBJ whole genome shotgun (WGS) entry which is preliminary data.</text>
</comment>
<name>A0ABW5DWY1_9PROT</name>
<keyword evidence="2" id="KW-1185">Reference proteome</keyword>
<protein>
    <submittedName>
        <fullName evidence="1">Uncharacterized protein</fullName>
    </submittedName>
</protein>
<organism evidence="1 2">
    <name type="scientific">Lacibacterium aquatile</name>
    <dbReference type="NCBI Taxonomy" id="1168082"/>
    <lineage>
        <taxon>Bacteria</taxon>
        <taxon>Pseudomonadati</taxon>
        <taxon>Pseudomonadota</taxon>
        <taxon>Alphaproteobacteria</taxon>
        <taxon>Rhodospirillales</taxon>
        <taxon>Rhodospirillaceae</taxon>
    </lineage>
</organism>
<sequence length="80" mass="8891">MLLILTDHDRAYFAILGPVEDSAETSAMVDEAQAEGRDVTWEVAAATTAWEAADQYLAVRSDYRRVLPDLILSTPLPPHY</sequence>
<proteinExistence type="predicted"/>